<dbReference type="EMBL" id="BMFY01000028">
    <property type="protein sequence ID" value="GGA28843.1"/>
    <property type="molecule type" value="Genomic_DNA"/>
</dbReference>
<evidence type="ECO:0008006" key="3">
    <source>
        <dbReference type="Google" id="ProtNLM"/>
    </source>
</evidence>
<keyword evidence="2" id="KW-1185">Reference proteome</keyword>
<organism evidence="1 2">
    <name type="scientific">Sediminivirga luteola</name>
    <dbReference type="NCBI Taxonomy" id="1774748"/>
    <lineage>
        <taxon>Bacteria</taxon>
        <taxon>Bacillati</taxon>
        <taxon>Actinomycetota</taxon>
        <taxon>Actinomycetes</taxon>
        <taxon>Micrococcales</taxon>
        <taxon>Brevibacteriaceae</taxon>
        <taxon>Sediminivirga</taxon>
    </lineage>
</organism>
<proteinExistence type="predicted"/>
<comment type="caution">
    <text evidence="1">The sequence shown here is derived from an EMBL/GenBank/DDBJ whole genome shotgun (WGS) entry which is preliminary data.</text>
</comment>
<reference evidence="1" key="2">
    <citation type="submission" date="2020-09" db="EMBL/GenBank/DDBJ databases">
        <authorList>
            <person name="Sun Q."/>
            <person name="Zhou Y."/>
        </authorList>
    </citation>
    <scope>NUCLEOTIDE SEQUENCE</scope>
    <source>
        <strain evidence="1">CGMCC 1.12785</strain>
    </source>
</reference>
<name>A0A8J2XMQ4_9MICO</name>
<accession>A0A8J2XMQ4</accession>
<protein>
    <recommendedName>
        <fullName evidence="3">NERD domain-containing protein</fullName>
    </recommendedName>
</protein>
<gene>
    <name evidence="1" type="ORF">GCM10011333_34350</name>
</gene>
<evidence type="ECO:0000313" key="1">
    <source>
        <dbReference type="EMBL" id="GGA28843.1"/>
    </source>
</evidence>
<evidence type="ECO:0000313" key="2">
    <source>
        <dbReference type="Proteomes" id="UP000616114"/>
    </source>
</evidence>
<sequence length="215" mass="24617">MSNHAPDVPQALRQLAGRRPVFHSEHDFKFALAQTLQEKYPEVDMRLERPFRADGLRQHVDILIYGPHGVTVLELKYPTRKWSGTVGTEEFQLAEHSAWDLARLGFVRDIYRLEKFAEYFTTRDTAYQASAVLLTNVPALWEPPRNKTTHDAQFRIHEDARLKGTLRWGTAGAWHSGNETKLSGDYVMRWENYSTLPGSRADAPAQLRWVAATVA</sequence>
<reference evidence="1" key="1">
    <citation type="journal article" date="2014" name="Int. J. Syst. Evol. Microbiol.">
        <title>Complete genome sequence of Corynebacterium casei LMG S-19264T (=DSM 44701T), isolated from a smear-ripened cheese.</title>
        <authorList>
            <consortium name="US DOE Joint Genome Institute (JGI-PGF)"/>
            <person name="Walter F."/>
            <person name="Albersmeier A."/>
            <person name="Kalinowski J."/>
            <person name="Ruckert C."/>
        </authorList>
    </citation>
    <scope>NUCLEOTIDE SEQUENCE</scope>
    <source>
        <strain evidence="1">CGMCC 1.12785</strain>
    </source>
</reference>
<dbReference type="RefSeq" id="WP_188552095.1">
    <property type="nucleotide sequence ID" value="NZ_BMFY01000028.1"/>
</dbReference>
<dbReference type="Proteomes" id="UP000616114">
    <property type="component" value="Unassembled WGS sequence"/>
</dbReference>
<dbReference type="AlphaFoldDB" id="A0A8J2XMQ4"/>